<dbReference type="Pfam" id="PF02868">
    <property type="entry name" value="Peptidase_M4_C"/>
    <property type="match status" value="1"/>
</dbReference>
<dbReference type="NCBIfam" id="TIGR04183">
    <property type="entry name" value="Por_Secre_tail"/>
    <property type="match status" value="1"/>
</dbReference>
<dbReference type="Pfam" id="PF01447">
    <property type="entry name" value="Peptidase_M4"/>
    <property type="match status" value="1"/>
</dbReference>
<evidence type="ECO:0000256" key="7">
    <source>
        <dbReference type="ARBA" id="ARBA00023049"/>
    </source>
</evidence>
<evidence type="ECO:0000256" key="8">
    <source>
        <dbReference type="SAM" id="SignalP"/>
    </source>
</evidence>
<evidence type="ECO:0000256" key="3">
    <source>
        <dbReference type="ARBA" id="ARBA00022723"/>
    </source>
</evidence>
<dbReference type="InterPro" id="IPR045474">
    <property type="entry name" value="GEVED"/>
</dbReference>
<keyword evidence="11" id="KW-1185">Reference proteome</keyword>
<evidence type="ECO:0000256" key="1">
    <source>
        <dbReference type="ARBA" id="ARBA00009388"/>
    </source>
</evidence>
<keyword evidence="4 8" id="KW-0732">Signal</keyword>
<dbReference type="SUPFAM" id="SSF55486">
    <property type="entry name" value="Metalloproteases ('zincins'), catalytic domain"/>
    <property type="match status" value="1"/>
</dbReference>
<evidence type="ECO:0000256" key="6">
    <source>
        <dbReference type="ARBA" id="ARBA00022833"/>
    </source>
</evidence>
<dbReference type="InterPro" id="IPR003961">
    <property type="entry name" value="FN3_dom"/>
</dbReference>
<evidence type="ECO:0000256" key="5">
    <source>
        <dbReference type="ARBA" id="ARBA00022801"/>
    </source>
</evidence>
<dbReference type="Gene3D" id="1.10.390.10">
    <property type="entry name" value="Neutral Protease Domain 2"/>
    <property type="match status" value="1"/>
</dbReference>
<dbReference type="Gene3D" id="3.10.450.490">
    <property type="match status" value="1"/>
</dbReference>
<dbReference type="Proteomes" id="UP000831460">
    <property type="component" value="Chromosome"/>
</dbReference>
<dbReference type="CDD" id="cd00063">
    <property type="entry name" value="FN3"/>
    <property type="match status" value="1"/>
</dbReference>
<dbReference type="InterPro" id="IPR036116">
    <property type="entry name" value="FN3_sf"/>
</dbReference>
<dbReference type="PRINTS" id="PR00730">
    <property type="entry name" value="THERMOLYSIN"/>
</dbReference>
<dbReference type="Pfam" id="PF18962">
    <property type="entry name" value="Por_Secre_tail"/>
    <property type="match status" value="1"/>
</dbReference>
<evidence type="ECO:0000313" key="11">
    <source>
        <dbReference type="Proteomes" id="UP000831460"/>
    </source>
</evidence>
<dbReference type="InterPro" id="IPR013856">
    <property type="entry name" value="Peptidase_M4_domain"/>
</dbReference>
<feature type="signal peptide" evidence="8">
    <location>
        <begin position="1"/>
        <end position="23"/>
    </location>
</feature>
<dbReference type="InterPro" id="IPR011096">
    <property type="entry name" value="FTP_domain"/>
</dbReference>
<dbReference type="PANTHER" id="PTHR33794">
    <property type="entry name" value="BACILLOLYSIN"/>
    <property type="match status" value="1"/>
</dbReference>
<gene>
    <name evidence="10" type="ORF">MTP09_05475</name>
</gene>
<dbReference type="Pfam" id="PF20009">
    <property type="entry name" value="GEVED"/>
    <property type="match status" value="1"/>
</dbReference>
<dbReference type="PANTHER" id="PTHR33794:SF1">
    <property type="entry name" value="BACILLOLYSIN"/>
    <property type="match status" value="1"/>
</dbReference>
<keyword evidence="6" id="KW-0862">Zinc</keyword>
<comment type="similarity">
    <text evidence="1">Belongs to the peptidase M4 family.</text>
</comment>
<proteinExistence type="inferred from homology"/>
<sequence length="922" mass="100900">MKKQLLTLGILGMLMSFNGNLSAQESVAKRVTNEDGSTSLVVFKPNHKLSSAVAATIFKEVLNLSSDQEFRHLKTENDFTGKFTDEKYQLYYKNIKVEGGIYNLHYKAGNLVSMNGEIYGDNTTLTQPQISAAEAFEIAVNNVAAQKYMWEDAAYVANNDYKKPTGELVLIPVLQAGGKYSLMLAYKFDIYAQTPISRDYIYVDAISGRIAAKDPIMKHADRFHESPKKSPIAIEPYENVANSSFTNLERGNATLLPGTAATRYSGTQNIETTLSGTNYILHDTTRGNGVRTYNLKKSTILSNGVDFTDNDNNWTAAEFDNTNFDNAALDAHWGVEKTYDYFKNTFSRNSYDGNGTLLKSYVHYSSSYENAGWTGSEMIYGDGATKFKPLTAFDVTAHELGHGVCSSSAALLYQRESGALNEALSDIWGAAAEHTYAPNKQKWLIGEEIVKMAPQYLRSMSNPKSGLTPQPDTYRGTNWYPATVEEGCATPGSTNDNCGVHYNSGVINHWFYILSDGKTGTNDLGKNYSVTGITLEKAAKIAYRLETVYLGANSNFMNARNFGIQAATDLFGANSPEMIATQDAFYAVGLGAKYLAVPDTTPPTAPTNLNATNTTGSQTQLQWTAATDENDIEKYSIYKDGVLLTTVAGNKTTHIVTGLTKNTTYNFYVKAEDPYTNVSDASNTVAVTTLNVNTYCDATSNNTNDERIKRVQFGTIDNSSTGTAGYEDFTYLSTDVTKEQTYPITVTPHWTGTVYNEAYAVYIDWNNDGDFTDAGETAWTKSGSTTTPVTGNITIPAGATTGATRMRVIMRFSSIPTSSCGTINYGQVEDYTVNIMDKVLAVADKNSTKVAVYPNPVKDLISIQSNDNSEMTYVIFNAAGQVVSKGTSSNKKINAERLSVGSYIIELTGKNGEKTTTKFIKK</sequence>
<keyword evidence="2" id="KW-0645">Protease</keyword>
<dbReference type="Pfam" id="PF07504">
    <property type="entry name" value="FTP"/>
    <property type="match status" value="1"/>
</dbReference>
<name>A0ABY4BSC7_9FLAO</name>
<dbReference type="InterPro" id="IPR050728">
    <property type="entry name" value="Zinc_Metalloprotease_M4"/>
</dbReference>
<dbReference type="Gene3D" id="2.60.40.10">
    <property type="entry name" value="Immunoglobulins"/>
    <property type="match status" value="1"/>
</dbReference>
<protein>
    <submittedName>
        <fullName evidence="10">M4 family metallopeptidase</fullName>
    </submittedName>
</protein>
<dbReference type="InterPro" id="IPR027268">
    <property type="entry name" value="Peptidase_M4/M1_CTD_sf"/>
</dbReference>
<dbReference type="SMART" id="SM00060">
    <property type="entry name" value="FN3"/>
    <property type="match status" value="1"/>
</dbReference>
<dbReference type="InterPro" id="IPR013783">
    <property type="entry name" value="Ig-like_fold"/>
</dbReference>
<dbReference type="SUPFAM" id="SSF49265">
    <property type="entry name" value="Fibronectin type III"/>
    <property type="match status" value="1"/>
</dbReference>
<evidence type="ECO:0000256" key="2">
    <source>
        <dbReference type="ARBA" id="ARBA00022670"/>
    </source>
</evidence>
<dbReference type="Pfam" id="PF00041">
    <property type="entry name" value="fn3"/>
    <property type="match status" value="1"/>
</dbReference>
<dbReference type="EMBL" id="CP094532">
    <property type="protein sequence ID" value="UOE42087.1"/>
    <property type="molecule type" value="Genomic_DNA"/>
</dbReference>
<keyword evidence="7" id="KW-0482">Metalloprotease</keyword>
<dbReference type="CDD" id="cd09597">
    <property type="entry name" value="M4_TLP"/>
    <property type="match status" value="1"/>
</dbReference>
<dbReference type="RefSeq" id="WP_243551032.1">
    <property type="nucleotide sequence ID" value="NZ_CP094532.1"/>
</dbReference>
<accession>A0ABY4BSC7</accession>
<reference evidence="10 11" key="1">
    <citation type="submission" date="2022-03" db="EMBL/GenBank/DDBJ databases">
        <title>Chryseobacterium sp. isolated from particulate matters in swine house.</title>
        <authorList>
            <person name="Won M."/>
            <person name="Kim S.-J."/>
            <person name="Kwon S.-W."/>
        </authorList>
    </citation>
    <scope>NUCLEOTIDE SEQUENCE [LARGE SCALE GENOMIC DNA]</scope>
    <source>
        <strain evidence="10 11">SC2-2</strain>
    </source>
</reference>
<keyword evidence="5" id="KW-0378">Hydrolase</keyword>
<dbReference type="InterPro" id="IPR026444">
    <property type="entry name" value="Secre_tail"/>
</dbReference>
<organism evidence="10 11">
    <name type="scientific">Chryseobacterium suipulveris</name>
    <dbReference type="NCBI Taxonomy" id="2929800"/>
    <lineage>
        <taxon>Bacteria</taxon>
        <taxon>Pseudomonadati</taxon>
        <taxon>Bacteroidota</taxon>
        <taxon>Flavobacteriia</taxon>
        <taxon>Flavobacteriales</taxon>
        <taxon>Weeksellaceae</taxon>
        <taxon>Chryseobacterium group</taxon>
        <taxon>Chryseobacterium</taxon>
    </lineage>
</organism>
<dbReference type="PROSITE" id="PS50853">
    <property type="entry name" value="FN3"/>
    <property type="match status" value="1"/>
</dbReference>
<dbReference type="Gene3D" id="3.10.170.10">
    <property type="match status" value="1"/>
</dbReference>
<evidence type="ECO:0000256" key="4">
    <source>
        <dbReference type="ARBA" id="ARBA00022729"/>
    </source>
</evidence>
<evidence type="ECO:0000259" key="9">
    <source>
        <dbReference type="PROSITE" id="PS50853"/>
    </source>
</evidence>
<dbReference type="InterPro" id="IPR001570">
    <property type="entry name" value="Peptidase_M4_C_domain"/>
</dbReference>
<dbReference type="InterPro" id="IPR023612">
    <property type="entry name" value="Peptidase_M4"/>
</dbReference>
<evidence type="ECO:0000313" key="10">
    <source>
        <dbReference type="EMBL" id="UOE42087.1"/>
    </source>
</evidence>
<keyword evidence="3" id="KW-0479">Metal-binding</keyword>
<feature type="chain" id="PRO_5045660931" evidence="8">
    <location>
        <begin position="24"/>
        <end position="922"/>
    </location>
</feature>
<feature type="domain" description="Fibronectin type-III" evidence="9">
    <location>
        <begin position="605"/>
        <end position="692"/>
    </location>
</feature>